<protein>
    <submittedName>
        <fullName evidence="4">GST-like protein</fullName>
    </submittedName>
</protein>
<dbReference type="InterPro" id="IPR004045">
    <property type="entry name" value="Glutathione_S-Trfase_N"/>
</dbReference>
<accession>A0A4R6XJE8</accession>
<comment type="caution">
    <text evidence="4">The sequence shown here is derived from an EMBL/GenBank/DDBJ whole genome shotgun (WGS) entry which is preliminary data.</text>
</comment>
<dbReference type="SFLD" id="SFLDG00358">
    <property type="entry name" value="Main_(cytGST)"/>
    <property type="match status" value="1"/>
</dbReference>
<gene>
    <name evidence="4" type="ORF">C8D91_2606</name>
</gene>
<dbReference type="InterPro" id="IPR036282">
    <property type="entry name" value="Glutathione-S-Trfase_C_sf"/>
</dbReference>
<dbReference type="SUPFAM" id="SSF52833">
    <property type="entry name" value="Thioredoxin-like"/>
    <property type="match status" value="1"/>
</dbReference>
<comment type="similarity">
    <text evidence="1">Belongs to the GST superfamily.</text>
</comment>
<feature type="domain" description="GST N-terminal" evidence="2">
    <location>
        <begin position="1"/>
        <end position="84"/>
    </location>
</feature>
<evidence type="ECO:0000313" key="5">
    <source>
        <dbReference type="Proteomes" id="UP000295724"/>
    </source>
</evidence>
<dbReference type="CDD" id="cd03048">
    <property type="entry name" value="GST_N_Ure2p_like"/>
    <property type="match status" value="1"/>
</dbReference>
<dbReference type="InterPro" id="IPR004046">
    <property type="entry name" value="GST_C"/>
</dbReference>
<dbReference type="PROSITE" id="PS50404">
    <property type="entry name" value="GST_NTER"/>
    <property type="match status" value="1"/>
</dbReference>
<dbReference type="SUPFAM" id="SSF47616">
    <property type="entry name" value="GST C-terminal domain-like"/>
    <property type="match status" value="1"/>
</dbReference>
<evidence type="ECO:0000259" key="2">
    <source>
        <dbReference type="PROSITE" id="PS50404"/>
    </source>
</evidence>
<dbReference type="Pfam" id="PF02798">
    <property type="entry name" value="GST_N"/>
    <property type="match status" value="1"/>
</dbReference>
<reference evidence="4 5" key="1">
    <citation type="submission" date="2019-03" db="EMBL/GenBank/DDBJ databases">
        <title>Genomic Encyclopedia of Type Strains, Phase IV (KMG-IV): sequencing the most valuable type-strain genomes for metagenomic binning, comparative biology and taxonomic classification.</title>
        <authorList>
            <person name="Goeker M."/>
        </authorList>
    </citation>
    <scope>NUCLEOTIDE SEQUENCE [LARGE SCALE GENOMIC DNA]</scope>
    <source>
        <strain evidence="4 5">DSM 25488</strain>
    </source>
</reference>
<keyword evidence="5" id="KW-1185">Reference proteome</keyword>
<dbReference type="InterPro" id="IPR036249">
    <property type="entry name" value="Thioredoxin-like_sf"/>
</dbReference>
<dbReference type="InterPro" id="IPR040079">
    <property type="entry name" value="Glutathione_S-Trfase"/>
</dbReference>
<dbReference type="AlphaFoldDB" id="A0A4R6XJE8"/>
<evidence type="ECO:0000313" key="4">
    <source>
        <dbReference type="EMBL" id="TDR17547.1"/>
    </source>
</evidence>
<evidence type="ECO:0000259" key="3">
    <source>
        <dbReference type="PROSITE" id="PS50405"/>
    </source>
</evidence>
<dbReference type="PANTHER" id="PTHR44051:SF8">
    <property type="entry name" value="GLUTATHIONE S-TRANSFERASE GSTA"/>
    <property type="match status" value="1"/>
</dbReference>
<proteinExistence type="inferred from homology"/>
<dbReference type="Gene3D" id="1.20.1050.10">
    <property type="match status" value="1"/>
</dbReference>
<feature type="domain" description="GST C-terminal" evidence="3">
    <location>
        <begin position="87"/>
        <end position="203"/>
    </location>
</feature>
<dbReference type="SFLD" id="SFLDS00019">
    <property type="entry name" value="Glutathione_Transferase_(cytos"/>
    <property type="match status" value="1"/>
</dbReference>
<name>A0A4R6XJE8_9GAMM</name>
<dbReference type="InterPro" id="IPR010987">
    <property type="entry name" value="Glutathione-S-Trfase_C-like"/>
</dbReference>
<dbReference type="EMBL" id="SNZB01000006">
    <property type="protein sequence ID" value="TDR17547.1"/>
    <property type="molecule type" value="Genomic_DNA"/>
</dbReference>
<dbReference type="PROSITE" id="PS50405">
    <property type="entry name" value="GST_CTER"/>
    <property type="match status" value="1"/>
</dbReference>
<dbReference type="Pfam" id="PF00043">
    <property type="entry name" value="GST_C"/>
    <property type="match status" value="1"/>
</dbReference>
<dbReference type="PANTHER" id="PTHR44051">
    <property type="entry name" value="GLUTATHIONE S-TRANSFERASE-RELATED"/>
    <property type="match status" value="1"/>
</dbReference>
<dbReference type="RefSeq" id="WP_099018908.1">
    <property type="nucleotide sequence ID" value="NZ_NIHB01000002.1"/>
</dbReference>
<dbReference type="Gene3D" id="3.40.30.10">
    <property type="entry name" value="Glutaredoxin"/>
    <property type="match status" value="1"/>
</dbReference>
<evidence type="ECO:0000256" key="1">
    <source>
        <dbReference type="RuleBase" id="RU003494"/>
    </source>
</evidence>
<dbReference type="Proteomes" id="UP000295724">
    <property type="component" value="Unassembled WGS sequence"/>
</dbReference>
<dbReference type="OrthoDB" id="5740960at2"/>
<organism evidence="4 5">
    <name type="scientific">Marinicella litoralis</name>
    <dbReference type="NCBI Taxonomy" id="644220"/>
    <lineage>
        <taxon>Bacteria</taxon>
        <taxon>Pseudomonadati</taxon>
        <taxon>Pseudomonadota</taxon>
        <taxon>Gammaproteobacteria</taxon>
        <taxon>Lysobacterales</taxon>
        <taxon>Marinicellaceae</taxon>
        <taxon>Marinicella</taxon>
    </lineage>
</organism>
<sequence>MIDFYSYGTFNGKAVAIALEELDIEYNVVVVDLMQGAQKQPKFLRLNPSGRIPVIVDLSITPPIVVSQTGTILIYLAEKSRQLLPDEPRIKAQVLEWLLFQLTDISTNVFNHFFLKCLVSPKHPEAATVLQQRAIDFYQLFERQLADQQYLVGEQLSIADIAAFPVVDALKVYLLNERFPNVKQWFDMLSERESFKVGMNHAQ</sequence>